<evidence type="ECO:0000313" key="3">
    <source>
        <dbReference type="Proteomes" id="UP000266089"/>
    </source>
</evidence>
<dbReference type="OrthoDB" id="9879256at2"/>
<comment type="caution">
    <text evidence="2">The sequence shown here is derived from an EMBL/GenBank/DDBJ whole genome shotgun (WGS) entry which is preliminary data.</text>
</comment>
<evidence type="ECO:0000313" key="2">
    <source>
        <dbReference type="EMBL" id="RIH79132.1"/>
    </source>
</evidence>
<keyword evidence="1" id="KW-0812">Transmembrane</keyword>
<dbReference type="EMBL" id="QWKX01000008">
    <property type="protein sequence ID" value="RIH79132.1"/>
    <property type="molecule type" value="Genomic_DNA"/>
</dbReference>
<feature type="transmembrane region" description="Helical" evidence="1">
    <location>
        <begin position="14"/>
        <end position="35"/>
    </location>
</feature>
<accession>A0A399EAP7</accession>
<evidence type="ECO:0000256" key="1">
    <source>
        <dbReference type="SAM" id="Phobius"/>
    </source>
</evidence>
<dbReference type="Proteomes" id="UP000266089">
    <property type="component" value="Unassembled WGS sequence"/>
</dbReference>
<evidence type="ECO:0008006" key="4">
    <source>
        <dbReference type="Google" id="ProtNLM"/>
    </source>
</evidence>
<protein>
    <recommendedName>
        <fullName evidence="4">DUF4900 domain-containing protein</fullName>
    </recommendedName>
</protein>
<dbReference type="AlphaFoldDB" id="A0A399EAP7"/>
<name>A0A399EAP7_9DEIN</name>
<gene>
    <name evidence="2" type="ORF">Mcate_00483</name>
</gene>
<reference evidence="2 3" key="1">
    <citation type="submission" date="2018-08" db="EMBL/GenBank/DDBJ databases">
        <title>Meiothermus cateniformans JCM 15151 genome sequencing project.</title>
        <authorList>
            <person name="Da Costa M.S."/>
            <person name="Albuquerque L."/>
            <person name="Raposo P."/>
            <person name="Froufe H.J.C."/>
            <person name="Barroso C.S."/>
            <person name="Egas C."/>
        </authorList>
    </citation>
    <scope>NUCLEOTIDE SEQUENCE [LARGE SCALE GENOMIC DNA]</scope>
    <source>
        <strain evidence="2 3">JCM 15151</strain>
    </source>
</reference>
<keyword evidence="1" id="KW-1133">Transmembrane helix</keyword>
<keyword evidence="1" id="KW-0472">Membrane</keyword>
<sequence>MKIGRIKPIGLRPAGNALVITVLVALIMVISLLSITTSLTVSNRQVATNQGLANRAQFAAESGLLRGLQSYQMALNYLKGIRVDLSGGNAAAVRAAYVQALYRFCYGNSTAGPSLSAFENTLNTMQTGTLCEALPIDPTLSPAEVGNERLAILINPLLFDNTVYNGQVSNPAEYWGRLALGMGGSEGVLGSSDGLEDRYVVQVDFTPRRILIQNSAPVLVFGDPNNAIIATGRVVQGTTVLAERRVARGVSTAGSLGVTSVTIQNPSFSYFAFFVNNTVRSNGSRVVLRDGFTVNGPAFTNGRWAFEQRVPAATFNFGGQFGSAGCEQGAESCTEAQRLAGKGYYLGDGNTTSTFATVPENDSATGLAGINPSFARLRNPAGNFLCRDENGGQVVCADDAPASTWLYDVNWQRNPIPMPGRDAIARFEQNAAGGTPTTSRDDNGNLLRDANGRIVVSNPTDTAGFFIDSSLFTASTSNQASSGWRNVSGGTVVINPATVPQPSASVLQNNTGRYVGTPTVRVYVENGRQRISVTATYVTGYALAVQQECYTPPPPGGGGGGGGVWLPELQKLADYLFNLGSMAHAQSFTITITCSRGGTPRYRTYWTNNPNDPNIIQNPRPTLRQTITVVYEVDEQGQVSKIADNSAGVQTLPSGGLILSNSAVPRSAIPPIQGPPPGGRFNGVIYSSGNLAVRSVSDVNNASEASNIRAVASYQQLSIAARNHILIQSNLRYQSPIPDPLPADPGQWPRNLLGLYAGQDVRLDPQGYLSITSNSNRNLLVDGVVMAQNGEVRGHNSAFDACANAADLRDGGSFRVFGGVIQNRLGAINCGTVGGVFRGYRSNHTYDRRLLDPAYRPPSFPEVSNATLNTTVNTVLQGNAGSAGSQGFWRLIGQ</sequence>
<organism evidence="2 3">
    <name type="scientific">Meiothermus taiwanensis</name>
    <dbReference type="NCBI Taxonomy" id="172827"/>
    <lineage>
        <taxon>Bacteria</taxon>
        <taxon>Thermotogati</taxon>
        <taxon>Deinococcota</taxon>
        <taxon>Deinococci</taxon>
        <taxon>Thermales</taxon>
        <taxon>Thermaceae</taxon>
        <taxon>Meiothermus</taxon>
    </lineage>
</organism>
<proteinExistence type="predicted"/>